<evidence type="ECO:0000259" key="2">
    <source>
        <dbReference type="Pfam" id="PF24494"/>
    </source>
</evidence>
<dbReference type="EMBL" id="JABCKV010000108">
    <property type="protein sequence ID" value="KAG5643530.1"/>
    <property type="molecule type" value="Genomic_DNA"/>
</dbReference>
<dbReference type="AlphaFoldDB" id="A0A9P7KC58"/>
<keyword evidence="1" id="KW-0812">Transmembrane</keyword>
<proteinExistence type="predicted"/>
<evidence type="ECO:0000256" key="1">
    <source>
        <dbReference type="SAM" id="Phobius"/>
    </source>
</evidence>
<feature type="domain" description="DUF7587" evidence="2">
    <location>
        <begin position="33"/>
        <end position="194"/>
    </location>
</feature>
<comment type="caution">
    <text evidence="3">The sequence shown here is derived from an EMBL/GenBank/DDBJ whole genome shotgun (WGS) entry which is preliminary data.</text>
</comment>
<reference evidence="3" key="1">
    <citation type="submission" date="2020-07" db="EMBL/GenBank/DDBJ databases">
        <authorList>
            <person name="Nieuwenhuis M."/>
            <person name="Van De Peppel L.J.J."/>
        </authorList>
    </citation>
    <scope>NUCLEOTIDE SEQUENCE</scope>
    <source>
        <strain evidence="3">AP01</strain>
        <tissue evidence="3">Mycelium</tissue>
    </source>
</reference>
<dbReference type="OrthoDB" id="3359845at2759"/>
<protein>
    <recommendedName>
        <fullName evidence="2">DUF7587 domain-containing protein</fullName>
    </recommendedName>
</protein>
<organism evidence="3 4">
    <name type="scientific">Asterophora parasitica</name>
    <dbReference type="NCBI Taxonomy" id="117018"/>
    <lineage>
        <taxon>Eukaryota</taxon>
        <taxon>Fungi</taxon>
        <taxon>Dikarya</taxon>
        <taxon>Basidiomycota</taxon>
        <taxon>Agaricomycotina</taxon>
        <taxon>Agaricomycetes</taxon>
        <taxon>Agaricomycetidae</taxon>
        <taxon>Agaricales</taxon>
        <taxon>Tricholomatineae</taxon>
        <taxon>Lyophyllaceae</taxon>
        <taxon>Asterophora</taxon>
    </lineage>
</organism>
<evidence type="ECO:0000313" key="3">
    <source>
        <dbReference type="EMBL" id="KAG5643530.1"/>
    </source>
</evidence>
<dbReference type="Proteomes" id="UP000775547">
    <property type="component" value="Unassembled WGS sequence"/>
</dbReference>
<feature type="transmembrane region" description="Helical" evidence="1">
    <location>
        <begin position="553"/>
        <end position="575"/>
    </location>
</feature>
<dbReference type="Pfam" id="PF24494">
    <property type="entry name" value="DUF7587"/>
    <property type="match status" value="1"/>
</dbReference>
<name>A0A9P7KC58_9AGAR</name>
<keyword evidence="4" id="KW-1185">Reference proteome</keyword>
<reference evidence="3" key="2">
    <citation type="submission" date="2021-10" db="EMBL/GenBank/DDBJ databases">
        <title>Phylogenomics reveals ancestral predisposition of the termite-cultivated fungus Termitomyces towards a domesticated lifestyle.</title>
        <authorList>
            <person name="Auxier B."/>
            <person name="Grum-Grzhimaylo A."/>
            <person name="Cardenas M.E."/>
            <person name="Lodge J.D."/>
            <person name="Laessoe T."/>
            <person name="Pedersen O."/>
            <person name="Smith M.E."/>
            <person name="Kuyper T.W."/>
            <person name="Franco-Molano E.A."/>
            <person name="Baroni T.J."/>
            <person name="Aanen D.K."/>
        </authorList>
    </citation>
    <scope>NUCLEOTIDE SEQUENCE</scope>
    <source>
        <strain evidence="3">AP01</strain>
        <tissue evidence="3">Mycelium</tissue>
    </source>
</reference>
<gene>
    <name evidence="3" type="ORF">DXG03_000722</name>
</gene>
<dbReference type="InterPro" id="IPR056009">
    <property type="entry name" value="DUF7587"/>
</dbReference>
<keyword evidence="1" id="KW-1133">Transmembrane helix</keyword>
<sequence>MTSTLTNHEAATISLPQYGFGTDVDFDGLVTDNHFLFRVYTPKAPSPFVDDSEPSFVAPKYDERFTRSPDEIKAPHIGRHRRHIGTYDDVTRHMDWTTKSSSPYISTSFSFIWSIWEALRRYHLGVKKDVEIAVIDASALSDRAVTAVELLRSGLPSERRGEHWKWYRFAQESQSVLVHECIPASAVFTSIPLLSLLEKLPSYFLRQNLSDSIKSSTLSTVGWDYTEKKRKYRQFCHDMSARFLQLTPDARLQDTTTGSVRLAMAFLRPWFYKCILYDFQTATVTLCALSFAIAQWPGQWWAQEHSELWNLIRAMVLSIAEEVRATQQTHDSKEINRLQGVIVELDEAVRKYTGKISLRTTRKPAQLLAPLLIPPPLRLAVVHNSPSPLTLARSLGTVPLAGSRVVTTPITPPTSPIPFSMPTFSPTNIRSSPTPIAMNDCRVPELDISSPTSSESLIGPHILESPVISDCSNDPLLMPLPPSPVKSLRIFPEVSSPQQSPTLDSSLQQWESDPHFDTPLPSPIKYEFSASPTHVSKTQTQEPLAAARKPPTLVETASCLVTGFLVGAFVTLCLLSPQRRTLLIHLT</sequence>
<evidence type="ECO:0000313" key="4">
    <source>
        <dbReference type="Proteomes" id="UP000775547"/>
    </source>
</evidence>
<keyword evidence="1" id="KW-0472">Membrane</keyword>
<accession>A0A9P7KC58</accession>